<dbReference type="Pfam" id="PF22614">
    <property type="entry name" value="Slo-like_RCK"/>
    <property type="match status" value="1"/>
</dbReference>
<evidence type="ECO:0000256" key="1">
    <source>
        <dbReference type="SAM" id="MobiDB-lite"/>
    </source>
</evidence>
<dbReference type="Gene3D" id="3.40.50.720">
    <property type="entry name" value="NAD(P)-binding Rossmann-like Domain"/>
    <property type="match status" value="1"/>
</dbReference>
<dbReference type="InterPro" id="IPR003148">
    <property type="entry name" value="RCK_N"/>
</dbReference>
<feature type="compositionally biased region" description="Low complexity" evidence="1">
    <location>
        <begin position="1"/>
        <end position="36"/>
    </location>
</feature>
<name>A0A0D2N472_9CHLO</name>
<feature type="transmembrane region" description="Helical" evidence="2">
    <location>
        <begin position="221"/>
        <end position="241"/>
    </location>
</feature>
<protein>
    <recommendedName>
        <fullName evidence="3">RCK N-terminal domain-containing protein</fullName>
    </recommendedName>
</protein>
<dbReference type="Proteomes" id="UP000054498">
    <property type="component" value="Unassembled WGS sequence"/>
</dbReference>
<dbReference type="GeneID" id="25726970"/>
<dbReference type="OrthoDB" id="410995at2759"/>
<dbReference type="KEGG" id="mng:MNEG_0852"/>
<keyword evidence="5" id="KW-1185">Reference proteome</keyword>
<evidence type="ECO:0000256" key="2">
    <source>
        <dbReference type="SAM" id="Phobius"/>
    </source>
</evidence>
<dbReference type="InterPro" id="IPR044849">
    <property type="entry name" value="CASTOR/POLLUX/SYM8-like"/>
</dbReference>
<feature type="domain" description="RCK N-terminal" evidence="3">
    <location>
        <begin position="274"/>
        <end position="377"/>
    </location>
</feature>
<evidence type="ECO:0000313" key="4">
    <source>
        <dbReference type="EMBL" id="KIZ07097.1"/>
    </source>
</evidence>
<proteinExistence type="predicted"/>
<evidence type="ECO:0000259" key="3">
    <source>
        <dbReference type="Pfam" id="PF22614"/>
    </source>
</evidence>
<feature type="region of interest" description="Disordered" evidence="1">
    <location>
        <begin position="1"/>
        <end position="58"/>
    </location>
</feature>
<reference evidence="4 5" key="1">
    <citation type="journal article" date="2013" name="BMC Genomics">
        <title>Reconstruction of the lipid metabolism for the microalga Monoraphidium neglectum from its genome sequence reveals characteristics suitable for biofuel production.</title>
        <authorList>
            <person name="Bogen C."/>
            <person name="Al-Dilaimi A."/>
            <person name="Albersmeier A."/>
            <person name="Wichmann J."/>
            <person name="Grundmann M."/>
            <person name="Rupp O."/>
            <person name="Lauersen K.J."/>
            <person name="Blifernez-Klassen O."/>
            <person name="Kalinowski J."/>
            <person name="Goesmann A."/>
            <person name="Mussgnug J.H."/>
            <person name="Kruse O."/>
        </authorList>
    </citation>
    <scope>NUCLEOTIDE SEQUENCE [LARGE SCALE GENOMIC DNA]</scope>
    <source>
        <strain evidence="4 5">SAG 48.87</strain>
    </source>
</reference>
<organism evidence="4 5">
    <name type="scientific">Monoraphidium neglectum</name>
    <dbReference type="NCBI Taxonomy" id="145388"/>
    <lineage>
        <taxon>Eukaryota</taxon>
        <taxon>Viridiplantae</taxon>
        <taxon>Chlorophyta</taxon>
        <taxon>core chlorophytes</taxon>
        <taxon>Chlorophyceae</taxon>
        <taxon>CS clade</taxon>
        <taxon>Sphaeropleales</taxon>
        <taxon>Selenastraceae</taxon>
        <taxon>Monoraphidium</taxon>
    </lineage>
</organism>
<dbReference type="EMBL" id="KK100295">
    <property type="protein sequence ID" value="KIZ07097.1"/>
    <property type="molecule type" value="Genomic_DNA"/>
</dbReference>
<evidence type="ECO:0000313" key="5">
    <source>
        <dbReference type="Proteomes" id="UP000054498"/>
    </source>
</evidence>
<dbReference type="GO" id="GO:0006813">
    <property type="term" value="P:potassium ion transport"/>
    <property type="evidence" value="ECO:0007669"/>
    <property type="project" value="InterPro"/>
</dbReference>
<dbReference type="AlphaFoldDB" id="A0A0D2N472"/>
<dbReference type="RefSeq" id="XP_013906116.1">
    <property type="nucleotide sequence ID" value="XM_014050662.1"/>
</dbReference>
<keyword evidence="2" id="KW-1133">Transmembrane helix</keyword>
<keyword evidence="2" id="KW-0812">Transmembrane</keyword>
<keyword evidence="2" id="KW-0472">Membrane</keyword>
<gene>
    <name evidence="4" type="ORF">MNEG_0852</name>
</gene>
<dbReference type="STRING" id="145388.A0A0D2N472"/>
<dbReference type="PANTHER" id="PTHR31563">
    <property type="entry name" value="ION CHANNEL POLLUX-RELATED"/>
    <property type="match status" value="1"/>
</dbReference>
<sequence length="393" mass="41267">MKSMQSLGNGSASSIGGSNGSFNDAPIGGASASPDDAGGRPPALASRDGPARGGKRLQQHARRELLSRAWSVVAGGAADVARFRGARSITPPAHVAAREAQVAAAGAGGGEKLADVIGRLLYRYYLWRQNTLNDLQLIVGLSTSLLLLGSWARHKLLAARVAAAAAATAVGGGSGSGEAAAGSGGGLPAAALDWWQDAYTVMLNSFGENFPASDADPLEQLFSVMVAVFGLAAFALVLALVEQVVLEANNRNVKRGSRVYETGHYLVLGWCNSQRDLEMVMKVVEQICLAYRHDGGTAVVVMTQREKLEMEDLFRRSVPERARHGTRLVFRQGSPLVPADLRLVAASRAGATVIISDQSRSPAEADAQVVRCAILLDELDGYVGLRHGTAMGQ</sequence>
<accession>A0A0D2N472</accession>
<dbReference type="PANTHER" id="PTHR31563:SF10">
    <property type="entry name" value="ION CHANNEL POLLUX-RELATED"/>
    <property type="match status" value="1"/>
</dbReference>